<gene>
    <name evidence="2" type="ORF">ERS852571_02847</name>
</gene>
<feature type="chain" id="PRO_5008013109" evidence="1">
    <location>
        <begin position="30"/>
        <end position="84"/>
    </location>
</feature>
<reference evidence="2 3" key="1">
    <citation type="submission" date="2015-09" db="EMBL/GenBank/DDBJ databases">
        <authorList>
            <consortium name="Pathogen Informatics"/>
        </authorList>
    </citation>
    <scope>NUCLEOTIDE SEQUENCE [LARGE SCALE GENOMIC DNA]</scope>
    <source>
        <strain evidence="2 3">2789STDY5834959</strain>
    </source>
</reference>
<evidence type="ECO:0000256" key="1">
    <source>
        <dbReference type="SAM" id="SignalP"/>
    </source>
</evidence>
<dbReference type="Proteomes" id="UP000095553">
    <property type="component" value="Unassembled WGS sequence"/>
</dbReference>
<protein>
    <submittedName>
        <fullName evidence="2">Uncharacterized protein</fullName>
    </submittedName>
</protein>
<accession>A0A173UK45</accession>
<evidence type="ECO:0000313" key="3">
    <source>
        <dbReference type="Proteomes" id="UP000095553"/>
    </source>
</evidence>
<keyword evidence="1" id="KW-0732">Signal</keyword>
<dbReference type="EMBL" id="CYXY01000023">
    <property type="protein sequence ID" value="CUN15259.1"/>
    <property type="molecule type" value="Genomic_DNA"/>
</dbReference>
<proteinExistence type="predicted"/>
<feature type="signal peptide" evidence="1">
    <location>
        <begin position="1"/>
        <end position="29"/>
    </location>
</feature>
<organism evidence="2 3">
    <name type="scientific">Anaerostipes hadrus</name>
    <dbReference type="NCBI Taxonomy" id="649756"/>
    <lineage>
        <taxon>Bacteria</taxon>
        <taxon>Bacillati</taxon>
        <taxon>Bacillota</taxon>
        <taxon>Clostridia</taxon>
        <taxon>Lachnospirales</taxon>
        <taxon>Lachnospiraceae</taxon>
        <taxon>Anaerostipes</taxon>
    </lineage>
</organism>
<evidence type="ECO:0000313" key="2">
    <source>
        <dbReference type="EMBL" id="CUN15259.1"/>
    </source>
</evidence>
<sequence>MIKKYNKFILIFLLCFTYSTIFYDTPVSAQETATLSTTTISVENDTVICSGDIIVWKYKNINGKLYKRKYNQTTQKWIGNWIPA</sequence>
<dbReference type="AlphaFoldDB" id="A0A173UK45"/>
<dbReference type="RefSeq" id="WP_242855454.1">
    <property type="nucleotide sequence ID" value="NZ_CYXY01000023.1"/>
</dbReference>
<name>A0A173UK45_ANAHA</name>